<evidence type="ECO:0000256" key="2">
    <source>
        <dbReference type="SAM" id="MobiDB-lite"/>
    </source>
</evidence>
<dbReference type="AlphaFoldDB" id="Q7XY51"/>
<dbReference type="GO" id="GO:0004830">
    <property type="term" value="F:tryptophan-tRNA ligase activity"/>
    <property type="evidence" value="ECO:0007669"/>
    <property type="project" value="TreeGrafter"/>
</dbReference>
<sequence>HEARLRAPSQVFLMSPPTDTPSTTLPSTHADEHPTPTEDQPAIVTPWEVTGRVDYDKLITQFGCQRIDPALLARFEAVTGAVPHVFLRRGIFFSHRDLNALLDRFEAGTPFYLYTGRGPSSTSMHVGHLIPFIFTAYLQAAFKCPVVIQLTDDEKFLFAKQPKGD</sequence>
<dbReference type="Gene3D" id="3.40.50.620">
    <property type="entry name" value="HUPs"/>
    <property type="match status" value="1"/>
</dbReference>
<protein>
    <recommendedName>
        <fullName evidence="1">Tryptophanyl-tRNA synthetase</fullName>
    </recommendedName>
</protein>
<keyword evidence="3" id="KW-0436">Ligase</keyword>
<keyword evidence="3" id="KW-0030">Aminoacyl-tRNA synthetase</keyword>
<reference evidence="3" key="1">
    <citation type="submission" date="2002-08" db="EMBL/GenBank/DDBJ databases">
        <authorList>
            <person name="Liu C."/>
            <person name="Lee Y."/>
            <person name="Lee H."/>
        </authorList>
    </citation>
    <scope>NUCLEOTIDE SEQUENCE</scope>
</reference>
<dbReference type="GO" id="GO:0006436">
    <property type="term" value="P:tryptophanyl-tRNA aminoacylation"/>
    <property type="evidence" value="ECO:0007669"/>
    <property type="project" value="TreeGrafter"/>
</dbReference>
<feature type="region of interest" description="Disordered" evidence="2">
    <location>
        <begin position="1"/>
        <end position="41"/>
    </location>
</feature>
<dbReference type="EMBL" id="AF542017">
    <property type="protein sequence ID" value="AAP80827.1"/>
    <property type="molecule type" value="mRNA"/>
</dbReference>
<organism evidence="3">
    <name type="scientific">Griffithsia japonica</name>
    <name type="common">Red alga</name>
    <dbReference type="NCBI Taxonomy" id="83288"/>
    <lineage>
        <taxon>Eukaryota</taxon>
        <taxon>Rhodophyta</taxon>
        <taxon>Florideophyceae</taxon>
        <taxon>Rhodymeniophycidae</taxon>
        <taxon>Ceramiales</taxon>
        <taxon>Ceramiaceae</taxon>
        <taxon>Griffithsia</taxon>
    </lineage>
</organism>
<dbReference type="GO" id="GO:0005737">
    <property type="term" value="C:cytoplasm"/>
    <property type="evidence" value="ECO:0007669"/>
    <property type="project" value="TreeGrafter"/>
</dbReference>
<dbReference type="PANTHER" id="PTHR10055">
    <property type="entry name" value="TRYPTOPHANYL-TRNA SYNTHETASE"/>
    <property type="match status" value="1"/>
</dbReference>
<feature type="non-terminal residue" evidence="3">
    <location>
        <position position="165"/>
    </location>
</feature>
<dbReference type="InterPro" id="IPR014729">
    <property type="entry name" value="Rossmann-like_a/b/a_fold"/>
</dbReference>
<dbReference type="PANTHER" id="PTHR10055:SF1">
    <property type="entry name" value="TRYPTOPHAN--TRNA LIGASE, CYTOPLASMIC"/>
    <property type="match status" value="1"/>
</dbReference>
<proteinExistence type="evidence at transcript level"/>
<name>Q7XY51_GRIJA</name>
<dbReference type="SUPFAM" id="SSF52374">
    <property type="entry name" value="Nucleotidylyl transferase"/>
    <property type="match status" value="1"/>
</dbReference>
<feature type="compositionally biased region" description="Low complexity" evidence="2">
    <location>
        <begin position="15"/>
        <end position="28"/>
    </location>
</feature>
<evidence type="ECO:0000313" key="3">
    <source>
        <dbReference type="EMBL" id="AAP80827.1"/>
    </source>
</evidence>
<feature type="non-terminal residue" evidence="3">
    <location>
        <position position="1"/>
    </location>
</feature>
<evidence type="ECO:0000256" key="1">
    <source>
        <dbReference type="ARBA" id="ARBA00030268"/>
    </source>
</evidence>
<accession>Q7XY51</accession>